<gene>
    <name evidence="2" type="primary">Dere\GG10202</name>
    <name evidence="2" type="ORF">Dere_GG10202</name>
</gene>
<keyword evidence="3" id="KW-1185">Reference proteome</keyword>
<feature type="region of interest" description="Disordered" evidence="1">
    <location>
        <begin position="64"/>
        <end position="88"/>
    </location>
</feature>
<proteinExistence type="predicted"/>
<name>B3P2Q8_DROER</name>
<evidence type="ECO:0000313" key="2">
    <source>
        <dbReference type="EMBL" id="EDV48080.1"/>
    </source>
</evidence>
<dbReference type="EMBL" id="CH954181">
    <property type="protein sequence ID" value="EDV48080.1"/>
    <property type="molecule type" value="Genomic_DNA"/>
</dbReference>
<reference evidence="2 3" key="2">
    <citation type="journal article" date="2008" name="Bioinformatics">
        <title>Assembly reconciliation.</title>
        <authorList>
            <person name="Zimin A.V."/>
            <person name="Smith D.R."/>
            <person name="Sutton G."/>
            <person name="Yorke J.A."/>
        </authorList>
    </citation>
    <scope>NUCLEOTIDE SEQUENCE [LARGE SCALE GENOMIC DNA]</scope>
    <source>
        <strain evidence="2 3">TSC#14021-0224.01</strain>
    </source>
</reference>
<dbReference type="AlphaFoldDB" id="B3P2Q8"/>
<organism evidence="2 3">
    <name type="scientific">Drosophila erecta</name>
    <name type="common">Fruit fly</name>
    <dbReference type="NCBI Taxonomy" id="7220"/>
    <lineage>
        <taxon>Eukaryota</taxon>
        <taxon>Metazoa</taxon>
        <taxon>Ecdysozoa</taxon>
        <taxon>Arthropoda</taxon>
        <taxon>Hexapoda</taxon>
        <taxon>Insecta</taxon>
        <taxon>Pterygota</taxon>
        <taxon>Neoptera</taxon>
        <taxon>Endopterygota</taxon>
        <taxon>Diptera</taxon>
        <taxon>Brachycera</taxon>
        <taxon>Muscomorpha</taxon>
        <taxon>Ephydroidea</taxon>
        <taxon>Drosophilidae</taxon>
        <taxon>Drosophila</taxon>
        <taxon>Sophophora</taxon>
    </lineage>
</organism>
<feature type="compositionally biased region" description="Basic and acidic residues" evidence="1">
    <location>
        <begin position="78"/>
        <end position="88"/>
    </location>
</feature>
<evidence type="ECO:0000256" key="1">
    <source>
        <dbReference type="SAM" id="MobiDB-lite"/>
    </source>
</evidence>
<reference evidence="2 3" key="1">
    <citation type="journal article" date="2007" name="Nature">
        <title>Evolution of genes and genomes on the Drosophila phylogeny.</title>
        <authorList>
            <consortium name="Drosophila 12 Genomes Consortium"/>
            <person name="Clark A.G."/>
            <person name="Eisen M.B."/>
            <person name="Smith D.R."/>
            <person name="Bergman C.M."/>
            <person name="Oliver B."/>
            <person name="Markow T.A."/>
            <person name="Kaufman T.C."/>
            <person name="Kellis M."/>
            <person name="Gelbart W."/>
            <person name="Iyer V.N."/>
            <person name="Pollard D.A."/>
            <person name="Sackton T.B."/>
            <person name="Larracuente A.M."/>
            <person name="Singh N.D."/>
            <person name="Abad J.P."/>
            <person name="Abt D.N."/>
            <person name="Adryan B."/>
            <person name="Aguade M."/>
            <person name="Akashi H."/>
            <person name="Anderson W.W."/>
            <person name="Aquadro C.F."/>
            <person name="Ardell D.H."/>
            <person name="Arguello R."/>
            <person name="Artieri C.G."/>
            <person name="Barbash D.A."/>
            <person name="Barker D."/>
            <person name="Barsanti P."/>
            <person name="Batterham P."/>
            <person name="Batzoglou S."/>
            <person name="Begun D."/>
            <person name="Bhutkar A."/>
            <person name="Blanco E."/>
            <person name="Bosak S.A."/>
            <person name="Bradley R.K."/>
            <person name="Brand A.D."/>
            <person name="Brent M.R."/>
            <person name="Brooks A.N."/>
            <person name="Brown R.H."/>
            <person name="Butlin R.K."/>
            <person name="Caggese C."/>
            <person name="Calvi B.R."/>
            <person name="Bernardo de Carvalho A."/>
            <person name="Caspi A."/>
            <person name="Castrezana S."/>
            <person name="Celniker S.E."/>
            <person name="Chang J.L."/>
            <person name="Chapple C."/>
            <person name="Chatterji S."/>
            <person name="Chinwalla A."/>
            <person name="Civetta A."/>
            <person name="Clifton S.W."/>
            <person name="Comeron J.M."/>
            <person name="Costello J.C."/>
            <person name="Coyne J.A."/>
            <person name="Daub J."/>
            <person name="David R.G."/>
            <person name="Delcher A.L."/>
            <person name="Delehaunty K."/>
            <person name="Do C.B."/>
            <person name="Ebling H."/>
            <person name="Edwards K."/>
            <person name="Eickbush T."/>
            <person name="Evans J.D."/>
            <person name="Filipski A."/>
            <person name="Findeiss S."/>
            <person name="Freyhult E."/>
            <person name="Fulton L."/>
            <person name="Fulton R."/>
            <person name="Garcia A.C."/>
            <person name="Gardiner A."/>
            <person name="Garfield D.A."/>
            <person name="Garvin B.E."/>
            <person name="Gibson G."/>
            <person name="Gilbert D."/>
            <person name="Gnerre S."/>
            <person name="Godfrey J."/>
            <person name="Good R."/>
            <person name="Gotea V."/>
            <person name="Gravely B."/>
            <person name="Greenberg A.J."/>
            <person name="Griffiths-Jones S."/>
            <person name="Gross S."/>
            <person name="Guigo R."/>
            <person name="Gustafson E.A."/>
            <person name="Haerty W."/>
            <person name="Hahn M.W."/>
            <person name="Halligan D.L."/>
            <person name="Halpern A.L."/>
            <person name="Halter G.M."/>
            <person name="Han M.V."/>
            <person name="Heger A."/>
            <person name="Hillier L."/>
            <person name="Hinrichs A.S."/>
            <person name="Holmes I."/>
            <person name="Hoskins R.A."/>
            <person name="Hubisz M.J."/>
            <person name="Hultmark D."/>
            <person name="Huntley M.A."/>
            <person name="Jaffe D.B."/>
            <person name="Jagadeeshan S."/>
            <person name="Jeck W.R."/>
            <person name="Johnson J."/>
            <person name="Jones C.D."/>
            <person name="Jordan W.C."/>
            <person name="Karpen G.H."/>
            <person name="Kataoka E."/>
            <person name="Keightley P.D."/>
            <person name="Kheradpour P."/>
            <person name="Kirkness E.F."/>
            <person name="Koerich L.B."/>
            <person name="Kristiansen K."/>
            <person name="Kudrna D."/>
            <person name="Kulathinal R.J."/>
            <person name="Kumar S."/>
            <person name="Kwok R."/>
            <person name="Lander E."/>
            <person name="Langley C.H."/>
            <person name="Lapoint R."/>
            <person name="Lazzaro B.P."/>
            <person name="Lee S.J."/>
            <person name="Levesque L."/>
            <person name="Li R."/>
            <person name="Lin C.F."/>
            <person name="Lin M.F."/>
            <person name="Lindblad-Toh K."/>
            <person name="Llopart A."/>
            <person name="Long M."/>
            <person name="Low L."/>
            <person name="Lozovsky E."/>
            <person name="Lu J."/>
            <person name="Luo M."/>
            <person name="Machado C.A."/>
            <person name="Makalowski W."/>
            <person name="Marzo M."/>
            <person name="Matsuda M."/>
            <person name="Matzkin L."/>
            <person name="McAllister B."/>
            <person name="McBride C.S."/>
            <person name="McKernan B."/>
            <person name="McKernan K."/>
            <person name="Mendez-Lago M."/>
            <person name="Minx P."/>
            <person name="Mollenhauer M.U."/>
            <person name="Montooth K."/>
            <person name="Mount S.M."/>
            <person name="Mu X."/>
            <person name="Myers E."/>
            <person name="Negre B."/>
            <person name="Newfeld S."/>
            <person name="Nielsen R."/>
            <person name="Noor M.A."/>
            <person name="O'Grady P."/>
            <person name="Pachter L."/>
            <person name="Papaceit M."/>
            <person name="Parisi M.J."/>
            <person name="Parisi M."/>
            <person name="Parts L."/>
            <person name="Pedersen J.S."/>
            <person name="Pesole G."/>
            <person name="Phillippy A.M."/>
            <person name="Ponting C.P."/>
            <person name="Pop M."/>
            <person name="Porcelli D."/>
            <person name="Powell J.R."/>
            <person name="Prohaska S."/>
            <person name="Pruitt K."/>
            <person name="Puig M."/>
            <person name="Quesneville H."/>
            <person name="Ram K.R."/>
            <person name="Rand D."/>
            <person name="Rasmussen M.D."/>
            <person name="Reed L.K."/>
            <person name="Reenan R."/>
            <person name="Reily A."/>
            <person name="Remington K.A."/>
            <person name="Rieger T.T."/>
            <person name="Ritchie M.G."/>
            <person name="Robin C."/>
            <person name="Rogers Y.H."/>
            <person name="Rohde C."/>
            <person name="Rozas J."/>
            <person name="Rubenfield M.J."/>
            <person name="Ruiz A."/>
            <person name="Russo S."/>
            <person name="Salzberg S.L."/>
            <person name="Sanchez-Gracia A."/>
            <person name="Saranga D.J."/>
            <person name="Sato H."/>
            <person name="Schaeffer S.W."/>
            <person name="Schatz M.C."/>
            <person name="Schlenke T."/>
            <person name="Schwartz R."/>
            <person name="Segarra C."/>
            <person name="Singh R.S."/>
            <person name="Sirot L."/>
            <person name="Sirota M."/>
            <person name="Sisneros N.B."/>
            <person name="Smith C.D."/>
            <person name="Smith T.F."/>
            <person name="Spieth J."/>
            <person name="Stage D.E."/>
            <person name="Stark A."/>
            <person name="Stephan W."/>
            <person name="Strausberg R.L."/>
            <person name="Strempel S."/>
            <person name="Sturgill D."/>
            <person name="Sutton G."/>
            <person name="Sutton G.G."/>
            <person name="Tao W."/>
            <person name="Teichmann S."/>
            <person name="Tobari Y.N."/>
            <person name="Tomimura Y."/>
            <person name="Tsolas J.M."/>
            <person name="Valente V.L."/>
            <person name="Venter E."/>
            <person name="Venter J.C."/>
            <person name="Vicario S."/>
            <person name="Vieira F.G."/>
            <person name="Vilella A.J."/>
            <person name="Villasante A."/>
            <person name="Walenz B."/>
            <person name="Wang J."/>
            <person name="Wasserman M."/>
            <person name="Watts T."/>
            <person name="Wilson D."/>
            <person name="Wilson R.K."/>
            <person name="Wing R.A."/>
            <person name="Wolfner M.F."/>
            <person name="Wong A."/>
            <person name="Wong G.K."/>
            <person name="Wu C.I."/>
            <person name="Wu G."/>
            <person name="Yamamoto D."/>
            <person name="Yang H.P."/>
            <person name="Yang S.P."/>
            <person name="Yorke J.A."/>
            <person name="Yoshida K."/>
            <person name="Zdobnov E."/>
            <person name="Zhang P."/>
            <person name="Zhang Y."/>
            <person name="Zimin A.V."/>
            <person name="Baldwin J."/>
            <person name="Abdouelleil A."/>
            <person name="Abdulkadir J."/>
            <person name="Abebe A."/>
            <person name="Abera B."/>
            <person name="Abreu J."/>
            <person name="Acer S.C."/>
            <person name="Aftuck L."/>
            <person name="Alexander A."/>
            <person name="An P."/>
            <person name="Anderson E."/>
            <person name="Anderson S."/>
            <person name="Arachi H."/>
            <person name="Azer M."/>
            <person name="Bachantsang P."/>
            <person name="Barry A."/>
            <person name="Bayul T."/>
            <person name="Berlin A."/>
            <person name="Bessette D."/>
            <person name="Bloom T."/>
            <person name="Blye J."/>
            <person name="Boguslavskiy L."/>
            <person name="Bonnet C."/>
            <person name="Boukhgalter B."/>
            <person name="Bourzgui I."/>
            <person name="Brown A."/>
            <person name="Cahill P."/>
            <person name="Channer S."/>
            <person name="Cheshatsang Y."/>
            <person name="Chuda L."/>
            <person name="Citroen M."/>
            <person name="Collymore A."/>
            <person name="Cooke P."/>
            <person name="Costello M."/>
            <person name="D'Aco K."/>
            <person name="Daza R."/>
            <person name="De Haan G."/>
            <person name="DeGray S."/>
            <person name="DeMaso C."/>
            <person name="Dhargay N."/>
            <person name="Dooley K."/>
            <person name="Dooley E."/>
            <person name="Doricent M."/>
            <person name="Dorje P."/>
            <person name="Dorjee K."/>
            <person name="Dupes A."/>
            <person name="Elong R."/>
            <person name="Falk J."/>
            <person name="Farina A."/>
            <person name="Faro S."/>
            <person name="Ferguson D."/>
            <person name="Fisher S."/>
            <person name="Foley C.D."/>
            <person name="Franke A."/>
            <person name="Friedrich D."/>
            <person name="Gadbois L."/>
            <person name="Gearin G."/>
            <person name="Gearin C.R."/>
            <person name="Giannoukos G."/>
            <person name="Goode T."/>
            <person name="Graham J."/>
            <person name="Grandbois E."/>
            <person name="Grewal S."/>
            <person name="Gyaltsen K."/>
            <person name="Hafez N."/>
            <person name="Hagos B."/>
            <person name="Hall J."/>
            <person name="Henson C."/>
            <person name="Hollinger A."/>
            <person name="Honan T."/>
            <person name="Huard M.D."/>
            <person name="Hughes L."/>
            <person name="Hurhula B."/>
            <person name="Husby M.E."/>
            <person name="Kamat A."/>
            <person name="Kanga B."/>
            <person name="Kashin S."/>
            <person name="Khazanovich D."/>
            <person name="Kisner P."/>
            <person name="Lance K."/>
            <person name="Lara M."/>
            <person name="Lee W."/>
            <person name="Lennon N."/>
            <person name="Letendre F."/>
            <person name="LeVine R."/>
            <person name="Lipovsky A."/>
            <person name="Liu X."/>
            <person name="Liu J."/>
            <person name="Liu S."/>
            <person name="Lokyitsang T."/>
            <person name="Lokyitsang Y."/>
            <person name="Lubonja R."/>
            <person name="Lui A."/>
            <person name="MacDonald P."/>
            <person name="Magnisalis V."/>
            <person name="Maru K."/>
            <person name="Matthews C."/>
            <person name="McCusker W."/>
            <person name="McDonough S."/>
            <person name="Mehta T."/>
            <person name="Meldrim J."/>
            <person name="Meneus L."/>
            <person name="Mihai O."/>
            <person name="Mihalev A."/>
            <person name="Mihova T."/>
            <person name="Mittelman R."/>
            <person name="Mlenga V."/>
            <person name="Montmayeur A."/>
            <person name="Mulrain L."/>
            <person name="Navidi A."/>
            <person name="Naylor J."/>
            <person name="Negash T."/>
            <person name="Nguyen T."/>
            <person name="Nguyen N."/>
            <person name="Nicol R."/>
            <person name="Norbu C."/>
            <person name="Norbu N."/>
            <person name="Novod N."/>
            <person name="O'Neill B."/>
            <person name="Osman S."/>
            <person name="Markiewicz E."/>
            <person name="Oyono O.L."/>
            <person name="Patti C."/>
            <person name="Phunkhang P."/>
            <person name="Pierre F."/>
            <person name="Priest M."/>
            <person name="Raghuraman S."/>
            <person name="Rege F."/>
            <person name="Reyes R."/>
            <person name="Rise C."/>
            <person name="Rogov P."/>
            <person name="Ross K."/>
            <person name="Ryan E."/>
            <person name="Settipalli S."/>
            <person name="Shea T."/>
            <person name="Sherpa N."/>
            <person name="Shi L."/>
            <person name="Shih D."/>
            <person name="Sparrow T."/>
            <person name="Spaulding J."/>
            <person name="Stalker J."/>
            <person name="Stange-Thomann N."/>
            <person name="Stavropoulos S."/>
            <person name="Stone C."/>
            <person name="Strader C."/>
            <person name="Tesfaye S."/>
            <person name="Thomson T."/>
            <person name="Thoulutsang Y."/>
            <person name="Thoulutsang D."/>
            <person name="Topham K."/>
            <person name="Topping I."/>
            <person name="Tsamla T."/>
            <person name="Vassiliev H."/>
            <person name="Vo A."/>
            <person name="Wangchuk T."/>
            <person name="Wangdi T."/>
            <person name="Weiand M."/>
            <person name="Wilkinson J."/>
            <person name="Wilson A."/>
            <person name="Yadav S."/>
            <person name="Young G."/>
            <person name="Yu Q."/>
            <person name="Zembek L."/>
            <person name="Zhong D."/>
            <person name="Zimmer A."/>
            <person name="Zwirko Z."/>
            <person name="Jaffe D.B."/>
            <person name="Alvarez P."/>
            <person name="Brockman W."/>
            <person name="Butler J."/>
            <person name="Chin C."/>
            <person name="Gnerre S."/>
            <person name="Grabherr M."/>
            <person name="Kleber M."/>
            <person name="Mauceli E."/>
            <person name="MacCallum I."/>
        </authorList>
    </citation>
    <scope>NUCLEOTIDE SEQUENCE [LARGE SCALE GENOMIC DNA]</scope>
    <source>
        <strain evidence="2 3">TSC#14021-0224.01</strain>
    </source>
</reference>
<dbReference type="HOGENOM" id="CLU_2471386_0_0_1"/>
<protein>
    <submittedName>
        <fullName evidence="2">GG10202</fullName>
    </submittedName>
</protein>
<dbReference type="Proteomes" id="UP000008711">
    <property type="component" value="Unassembled WGS sequence"/>
</dbReference>
<feature type="compositionally biased region" description="Basic and acidic residues" evidence="1">
    <location>
        <begin position="1"/>
        <end position="11"/>
    </location>
</feature>
<feature type="compositionally biased region" description="Low complexity" evidence="1">
    <location>
        <begin position="19"/>
        <end position="30"/>
    </location>
</feature>
<sequence>MNSDTWHRTDQGHTNYNVGASAGATSSSHGHYSAVLAGLSAESSATSLPIHQFPDLEQQREGLKKWRRVLGTSTGDSDPGRELSKATH</sequence>
<evidence type="ECO:0000313" key="3">
    <source>
        <dbReference type="Proteomes" id="UP000008711"/>
    </source>
</evidence>
<accession>B3P2Q8</accession>
<feature type="region of interest" description="Disordered" evidence="1">
    <location>
        <begin position="1"/>
        <end position="30"/>
    </location>
</feature>